<accession>A0A4S8FCA7</accession>
<dbReference type="OrthoDB" id="10004113at2"/>
<evidence type="ECO:0000313" key="2">
    <source>
        <dbReference type="Proteomes" id="UP000308917"/>
    </source>
</evidence>
<protein>
    <submittedName>
        <fullName evidence="1">Uncharacterized protein</fullName>
    </submittedName>
</protein>
<proteinExistence type="predicted"/>
<dbReference type="Proteomes" id="UP000308917">
    <property type="component" value="Unassembled WGS sequence"/>
</dbReference>
<dbReference type="PROSITE" id="PS51257">
    <property type="entry name" value="PROKAR_LIPOPROTEIN"/>
    <property type="match status" value="1"/>
</dbReference>
<dbReference type="EMBL" id="STFG01000003">
    <property type="protein sequence ID" value="THU04164.1"/>
    <property type="molecule type" value="Genomic_DNA"/>
</dbReference>
<reference evidence="1 2" key="1">
    <citation type="journal article" date="2015" name="Antonie Van Leeuwenhoek">
        <title>Lampropedia puyangensis sp. nov., isolated from symptomatic bark of Populus ? euramericana canker and emended description of Lampropedia hyalina (Ehrenberg 1832) Lee et al. 2004.</title>
        <authorList>
            <person name="Li Y."/>
            <person name="Wang T."/>
            <person name="Piao C.G."/>
            <person name="Wang L.F."/>
            <person name="Tian G.Z."/>
            <person name="Zhu T.H."/>
            <person name="Guo M.W."/>
        </authorList>
    </citation>
    <scope>NUCLEOTIDE SEQUENCE [LARGE SCALE GENOMIC DNA]</scope>
    <source>
        <strain evidence="1 2">2-bin</strain>
    </source>
</reference>
<sequence length="155" mass="15308">MRHMIKHTLPLVLIGCCMIFGIAGCASPYAGVSVPVGPVSIGVGASNAGVSLGVGAGAGPVGVGVGVNQKGQVSGSAGVGASTRIGGSNARVGAGIGSSTVLYDPTQSTITPSAPPSQHNTPTMEPMLKQNAENDKQWRDATGRVVPACKVQGQC</sequence>
<comment type="caution">
    <text evidence="1">The sequence shown here is derived from an EMBL/GenBank/DDBJ whole genome shotgun (WGS) entry which is preliminary data.</text>
</comment>
<name>A0A4S8FCA7_9BURK</name>
<gene>
    <name evidence="1" type="ORF">E9531_04355</name>
</gene>
<evidence type="ECO:0000313" key="1">
    <source>
        <dbReference type="EMBL" id="THU04164.1"/>
    </source>
</evidence>
<dbReference type="AlphaFoldDB" id="A0A4S8FCA7"/>
<keyword evidence="2" id="KW-1185">Reference proteome</keyword>
<organism evidence="1 2">
    <name type="scientific">Lampropedia puyangensis</name>
    <dbReference type="NCBI Taxonomy" id="1330072"/>
    <lineage>
        <taxon>Bacteria</taxon>
        <taxon>Pseudomonadati</taxon>
        <taxon>Pseudomonadota</taxon>
        <taxon>Betaproteobacteria</taxon>
        <taxon>Burkholderiales</taxon>
        <taxon>Comamonadaceae</taxon>
        <taxon>Lampropedia</taxon>
    </lineage>
</organism>